<name>A0A414CMF2_STRPA</name>
<comment type="similarity">
    <text evidence="4">Belongs to the SprT family.</text>
</comment>
<dbReference type="SMART" id="SM00731">
    <property type="entry name" value="SprT"/>
    <property type="match status" value="1"/>
</dbReference>
<dbReference type="Pfam" id="PF17283">
    <property type="entry name" value="Zn_ribbon_SprT"/>
    <property type="match status" value="1"/>
</dbReference>
<dbReference type="InterPro" id="IPR023524">
    <property type="entry name" value="Uncharacterised_SprT-like"/>
</dbReference>
<sequence>MNLTEYVRQVSLEDFGREFRHRAEWNSRLQTTGGRFFPKDRHLDFNPKIYQAFGLEVFRKIVRHELCHYHLYDQGKGYRHKDLAFKQLLQQVDGLRFTPPLPDRTGRVKRIYLYQCPHCGQDYRRKRKIDLKKYACGRCHSRLQFLEMRQV</sequence>
<evidence type="ECO:0000256" key="1">
    <source>
        <dbReference type="ARBA" id="ARBA00022490"/>
    </source>
</evidence>
<keyword evidence="2 4" id="KW-0479">Metal-binding</keyword>
<keyword evidence="1 4" id="KW-0963">Cytoplasm</keyword>
<keyword evidence="3 4" id="KW-0862">Zinc</keyword>
<reference evidence="6 7" key="1">
    <citation type="submission" date="2018-08" db="EMBL/GenBank/DDBJ databases">
        <title>A genome reference for cultivated species of the human gut microbiota.</title>
        <authorList>
            <person name="Zou Y."/>
            <person name="Xue W."/>
            <person name="Luo G."/>
        </authorList>
    </citation>
    <scope>NUCLEOTIDE SEQUENCE [LARGE SCALE GENOMIC DNA]</scope>
    <source>
        <strain evidence="6 7">AM33-3BH</strain>
    </source>
</reference>
<evidence type="ECO:0000256" key="3">
    <source>
        <dbReference type="ARBA" id="ARBA00022833"/>
    </source>
</evidence>
<feature type="domain" description="SprT-like" evidence="5">
    <location>
        <begin position="1"/>
        <end position="146"/>
    </location>
</feature>
<comment type="subcellular location">
    <subcellularLocation>
        <location evidence="4">Cytoplasm</location>
    </subcellularLocation>
</comment>
<dbReference type="InterPro" id="IPR035240">
    <property type="entry name" value="SprT_Zn_ribbon"/>
</dbReference>
<protein>
    <recommendedName>
        <fullName evidence="4">Protein SprT-like</fullName>
    </recommendedName>
</protein>
<organism evidence="6 7">
    <name type="scientific">Streptococcus parasanguinis</name>
    <dbReference type="NCBI Taxonomy" id="1318"/>
    <lineage>
        <taxon>Bacteria</taxon>
        <taxon>Bacillati</taxon>
        <taxon>Bacillota</taxon>
        <taxon>Bacilli</taxon>
        <taxon>Lactobacillales</taxon>
        <taxon>Streptococcaceae</taxon>
        <taxon>Streptococcus</taxon>
    </lineage>
</organism>
<dbReference type="Proteomes" id="UP000285773">
    <property type="component" value="Unassembled WGS sequence"/>
</dbReference>
<dbReference type="RefSeq" id="WP_118095410.1">
    <property type="nucleotide sequence ID" value="NZ_QSIO01000001.1"/>
</dbReference>
<dbReference type="NCBIfam" id="NF003339">
    <property type="entry name" value="PRK04351.1"/>
    <property type="match status" value="1"/>
</dbReference>
<evidence type="ECO:0000313" key="7">
    <source>
        <dbReference type="Proteomes" id="UP000285773"/>
    </source>
</evidence>
<dbReference type="HAMAP" id="MF_00745">
    <property type="entry name" value="SprT_like"/>
    <property type="match status" value="1"/>
</dbReference>
<gene>
    <name evidence="6" type="ORF">DW820_02975</name>
</gene>
<comment type="cofactor">
    <cofactor evidence="4">
        <name>Zn(2+)</name>
        <dbReference type="ChEBI" id="CHEBI:29105"/>
    </cofactor>
    <text evidence="4">Binds 1 zinc ion.</text>
</comment>
<dbReference type="AlphaFoldDB" id="A0A414CMF2"/>
<comment type="caution">
    <text evidence="6">The sequence shown here is derived from an EMBL/GenBank/DDBJ whole genome shotgun (WGS) entry which is preliminary data.</text>
</comment>
<evidence type="ECO:0000256" key="2">
    <source>
        <dbReference type="ARBA" id="ARBA00022723"/>
    </source>
</evidence>
<feature type="active site" evidence="4">
    <location>
        <position position="65"/>
    </location>
</feature>
<evidence type="ECO:0000313" key="6">
    <source>
        <dbReference type="EMBL" id="RHC96103.1"/>
    </source>
</evidence>
<dbReference type="GO" id="GO:0008270">
    <property type="term" value="F:zinc ion binding"/>
    <property type="evidence" value="ECO:0007669"/>
    <property type="project" value="UniProtKB-UniRule"/>
</dbReference>
<evidence type="ECO:0000256" key="4">
    <source>
        <dbReference type="HAMAP-Rule" id="MF_00745"/>
    </source>
</evidence>
<dbReference type="GO" id="GO:0006950">
    <property type="term" value="P:response to stress"/>
    <property type="evidence" value="ECO:0007669"/>
    <property type="project" value="UniProtKB-ARBA"/>
</dbReference>
<feature type="binding site" evidence="4">
    <location>
        <position position="68"/>
    </location>
    <ligand>
        <name>Zn(2+)</name>
        <dbReference type="ChEBI" id="CHEBI:29105"/>
    </ligand>
</feature>
<dbReference type="Pfam" id="PF10263">
    <property type="entry name" value="SprT-like"/>
    <property type="match status" value="1"/>
</dbReference>
<evidence type="ECO:0000259" key="5">
    <source>
        <dbReference type="SMART" id="SM00731"/>
    </source>
</evidence>
<dbReference type="GO" id="GO:0005737">
    <property type="term" value="C:cytoplasm"/>
    <property type="evidence" value="ECO:0007669"/>
    <property type="project" value="UniProtKB-SubCell"/>
</dbReference>
<proteinExistence type="inferred from homology"/>
<dbReference type="EMBL" id="QSIO01000001">
    <property type="protein sequence ID" value="RHC96103.1"/>
    <property type="molecule type" value="Genomic_DNA"/>
</dbReference>
<feature type="binding site" evidence="4">
    <location>
        <position position="64"/>
    </location>
    <ligand>
        <name>Zn(2+)</name>
        <dbReference type="ChEBI" id="CHEBI:29105"/>
    </ligand>
</feature>
<accession>A0A414CMF2</accession>
<dbReference type="InterPro" id="IPR006640">
    <property type="entry name" value="SprT-like_domain"/>
</dbReference>